<protein>
    <submittedName>
        <fullName evidence="2">Uncharacterized protein</fullName>
    </submittedName>
</protein>
<keyword evidence="3" id="KW-1185">Reference proteome</keyword>
<reference evidence="2" key="2">
    <citation type="submission" date="2023-04" db="EMBL/GenBank/DDBJ databases">
        <authorList>
            <person name="Bu L."/>
            <person name="Lu L."/>
            <person name="Laidemitt M.R."/>
            <person name="Zhang S.M."/>
            <person name="Mutuku M."/>
            <person name="Mkoji G."/>
            <person name="Steinauer M."/>
            <person name="Loker E.S."/>
        </authorList>
    </citation>
    <scope>NUCLEOTIDE SEQUENCE</scope>
    <source>
        <strain evidence="2">KasaAsao</strain>
        <tissue evidence="2">Whole Snail</tissue>
    </source>
</reference>
<organism evidence="2 3">
    <name type="scientific">Biomphalaria pfeifferi</name>
    <name type="common">Bloodfluke planorb</name>
    <name type="synonym">Freshwater snail</name>
    <dbReference type="NCBI Taxonomy" id="112525"/>
    <lineage>
        <taxon>Eukaryota</taxon>
        <taxon>Metazoa</taxon>
        <taxon>Spiralia</taxon>
        <taxon>Lophotrochozoa</taxon>
        <taxon>Mollusca</taxon>
        <taxon>Gastropoda</taxon>
        <taxon>Heterobranchia</taxon>
        <taxon>Euthyneura</taxon>
        <taxon>Panpulmonata</taxon>
        <taxon>Hygrophila</taxon>
        <taxon>Lymnaeoidea</taxon>
        <taxon>Planorbidae</taxon>
        <taxon>Biomphalaria</taxon>
    </lineage>
</organism>
<feature type="region of interest" description="Disordered" evidence="1">
    <location>
        <begin position="571"/>
        <end position="597"/>
    </location>
</feature>
<dbReference type="AlphaFoldDB" id="A0AAD8BXD7"/>
<feature type="compositionally biased region" description="Low complexity" evidence="1">
    <location>
        <begin position="336"/>
        <end position="347"/>
    </location>
</feature>
<dbReference type="EMBL" id="JASAOG010000024">
    <property type="protein sequence ID" value="KAK0062636.1"/>
    <property type="molecule type" value="Genomic_DNA"/>
</dbReference>
<name>A0AAD8BXD7_BIOPF</name>
<feature type="region of interest" description="Disordered" evidence="1">
    <location>
        <begin position="328"/>
        <end position="359"/>
    </location>
</feature>
<feature type="region of interest" description="Disordered" evidence="1">
    <location>
        <begin position="669"/>
        <end position="688"/>
    </location>
</feature>
<sequence>MPVRRQTPTIAVPRLHSSFGNVRHDYGIEDSIQRADYLSNAVLEDTYEAATRSRGRDHELLRNVNAAIHTPNKSRDNTPTRAGRRTSRLRSLSPVDVKPIARPQPVVPYRNLDKVRSALAAPPPPASLLSSRIDSYLKGSSLPPRPLSRDIASNISYSSLLSRPRSPSETRPYSPQYSVYLSESHVPRSTRSSYSRSPSPYVSRVSAAREYSVGGSDDEDEEDYQIGSYRRKYKILKAPIASGPESAGSADDSEEEFYDASDYYPSYSCPRPSGVSPLKLSTYDGDYDGSYEADMAEMYDYIPYGPSKHAILELTSEDSNDITYKPHVSTLPRLHSPSTSSTYSYSPLSKYTEDSLSRPPASRQLLDSLISNAASRAKAILENSKLPEYKNASLVLSVEGSAVSEDGRNRYGFRYYPPPIPLKGSQIGLDERILSISPKPVSDADSFLSTYLNRLRNIRTDARDHADKSEYGRCTSVAPRPSYVHQTVTVPVHISGRPHSVPVSSYRSRLSDGQSHRVDVFPLVVSEAALPVDKKLHLPVYRASGGDSGSPTKLTVLEKINIKVSTEKHISPRAASVSRRVRASTAPPAPRPLPGQQVQQQQYVKVAAPLLATQSPQGPVLVLLVPNSRFRPINHNFITSKPVVLSQGESPWSLRARAASVPPAEFRGLRGASLPPPRAKKSAAPVYKTPEPLPSSKLWAHRPVRPDLLRSARASSLEPTRRASFYESPSQGPLPTATLWAHRPRVLRSDAPRLARARAENLKRAASEPRLNYERPSEYYFGIPEVKERALSRYLYAHRGKFGPESKPPRPTLGNFPQVYVPWRGKGPSNRSKAAIIGSRLETDGAKKTRRPQSEYAANKLREMKRDEIEEGIYYRTPATGVLQASRPPLPKPTERKAIRDVDGFTKPKNLLSWQYRVESRLSPDDLIYEPSSFIRMRERVKDVQDKMDRQRQLLDRYLDSDFKIQSIPSQNVEGRSSAGGDPDNMPVSDLRRRLRRTLAKSKNNPDYFRE</sequence>
<evidence type="ECO:0000313" key="2">
    <source>
        <dbReference type="EMBL" id="KAK0062636.1"/>
    </source>
</evidence>
<accession>A0AAD8BXD7</accession>
<feature type="region of interest" description="Disordered" evidence="1">
    <location>
        <begin position="966"/>
        <end position="1011"/>
    </location>
</feature>
<feature type="compositionally biased region" description="Low complexity" evidence="1">
    <location>
        <begin position="572"/>
        <end position="586"/>
    </location>
</feature>
<evidence type="ECO:0000313" key="3">
    <source>
        <dbReference type="Proteomes" id="UP001233172"/>
    </source>
</evidence>
<dbReference type="Proteomes" id="UP001233172">
    <property type="component" value="Unassembled WGS sequence"/>
</dbReference>
<evidence type="ECO:0000256" key="1">
    <source>
        <dbReference type="SAM" id="MobiDB-lite"/>
    </source>
</evidence>
<proteinExistence type="predicted"/>
<gene>
    <name evidence="2" type="ORF">Bpfe_007841</name>
</gene>
<feature type="region of interest" description="Disordered" evidence="1">
    <location>
        <begin position="67"/>
        <end position="97"/>
    </location>
</feature>
<reference evidence="2" key="1">
    <citation type="journal article" date="2023" name="PLoS Negl. Trop. Dis.">
        <title>A genome sequence for Biomphalaria pfeifferi, the major vector snail for the human-infecting parasite Schistosoma mansoni.</title>
        <authorList>
            <person name="Bu L."/>
            <person name="Lu L."/>
            <person name="Laidemitt M.R."/>
            <person name="Zhang S.M."/>
            <person name="Mutuku M."/>
            <person name="Mkoji G."/>
            <person name="Steinauer M."/>
            <person name="Loker E.S."/>
        </authorList>
    </citation>
    <scope>NUCLEOTIDE SEQUENCE</scope>
    <source>
        <strain evidence="2">KasaAsao</strain>
    </source>
</reference>
<comment type="caution">
    <text evidence="2">The sequence shown here is derived from an EMBL/GenBank/DDBJ whole genome shotgun (WGS) entry which is preliminary data.</text>
</comment>